<proteinExistence type="predicted"/>
<reference evidence="1 2" key="1">
    <citation type="submission" date="2018-06" db="EMBL/GenBank/DDBJ databases">
        <title>Complete Genomes of Monosporascus.</title>
        <authorList>
            <person name="Robinson A.J."/>
            <person name="Natvig D.O."/>
        </authorList>
    </citation>
    <scope>NUCLEOTIDE SEQUENCE [LARGE SCALE GENOMIC DNA]</scope>
    <source>
        <strain evidence="1 2">CBS 110550</strain>
    </source>
</reference>
<dbReference type="OrthoDB" id="654211at2759"/>
<evidence type="ECO:0008006" key="3">
    <source>
        <dbReference type="Google" id="ProtNLM"/>
    </source>
</evidence>
<accession>A0A4Q4TF92</accession>
<gene>
    <name evidence="1" type="ORF">DL764_004767</name>
</gene>
<dbReference type="STRING" id="155417.A0A4Q4TF92"/>
<evidence type="ECO:0000313" key="1">
    <source>
        <dbReference type="EMBL" id="RYP03933.1"/>
    </source>
</evidence>
<evidence type="ECO:0000313" key="2">
    <source>
        <dbReference type="Proteomes" id="UP000293360"/>
    </source>
</evidence>
<dbReference type="EMBL" id="QJNU01000235">
    <property type="protein sequence ID" value="RYP03933.1"/>
    <property type="molecule type" value="Genomic_DNA"/>
</dbReference>
<organism evidence="1 2">
    <name type="scientific">Monosporascus ibericus</name>
    <dbReference type="NCBI Taxonomy" id="155417"/>
    <lineage>
        <taxon>Eukaryota</taxon>
        <taxon>Fungi</taxon>
        <taxon>Dikarya</taxon>
        <taxon>Ascomycota</taxon>
        <taxon>Pezizomycotina</taxon>
        <taxon>Sordariomycetes</taxon>
        <taxon>Xylariomycetidae</taxon>
        <taxon>Xylariales</taxon>
        <taxon>Xylariales incertae sedis</taxon>
        <taxon>Monosporascus</taxon>
    </lineage>
</organism>
<name>A0A4Q4TF92_9PEZI</name>
<comment type="caution">
    <text evidence="1">The sequence shown here is derived from an EMBL/GenBank/DDBJ whole genome shotgun (WGS) entry which is preliminary data.</text>
</comment>
<sequence>MLKADAYASLLCGQPPNIHCEELDVSLSSTFALSNSNGLGVTYERTLQEPTGRAYCKLFAITSNFEQSMPCVLLVEDIQIGLCGALRSVWKHNRLCRSGVMGLHPTVDITESISSQLDAWKMELDKILVQCTRQSKQESHGLPLRAYVGFEDESDPGWNTIALGRVKALTTETAILYHLLSLHLYISRHAKLAEFLLPNPGGASIRPPPGDDWVSRWKQSKDARKALAHAVAVTRTLESALLGTKDSSLPSPITALAFLISRSVLTIWGASLEGTCTCNVEEEHIDIDLNSEGLYRGWELQGWFENGGPAKVNGNPLCKCAGELWFLRLEALLF</sequence>
<protein>
    <recommendedName>
        <fullName evidence="3">Transcription factor domain-containing protein</fullName>
    </recommendedName>
</protein>
<dbReference type="AlphaFoldDB" id="A0A4Q4TF92"/>
<keyword evidence="2" id="KW-1185">Reference proteome</keyword>
<dbReference type="Proteomes" id="UP000293360">
    <property type="component" value="Unassembled WGS sequence"/>
</dbReference>